<organism evidence="1 2">
    <name type="scientific">Melastoma candidum</name>
    <dbReference type="NCBI Taxonomy" id="119954"/>
    <lineage>
        <taxon>Eukaryota</taxon>
        <taxon>Viridiplantae</taxon>
        <taxon>Streptophyta</taxon>
        <taxon>Embryophyta</taxon>
        <taxon>Tracheophyta</taxon>
        <taxon>Spermatophyta</taxon>
        <taxon>Magnoliopsida</taxon>
        <taxon>eudicotyledons</taxon>
        <taxon>Gunneridae</taxon>
        <taxon>Pentapetalae</taxon>
        <taxon>rosids</taxon>
        <taxon>malvids</taxon>
        <taxon>Myrtales</taxon>
        <taxon>Melastomataceae</taxon>
        <taxon>Melastomatoideae</taxon>
        <taxon>Melastomateae</taxon>
        <taxon>Melastoma</taxon>
    </lineage>
</organism>
<dbReference type="Proteomes" id="UP001057402">
    <property type="component" value="Chromosome 4"/>
</dbReference>
<accession>A0ACB9RGS2</accession>
<sequence>MPCLSSVLSSFFAIVDPRSFPPLLICLALAIVLSATCRRRKIQENERKDEAPLPPGPRGFPVVGFLPFLVPNLHQCFMQLARVHGPIFKLWIGTKLYVIISSPLLAKQVVQDFDATFANREPNAAARVFSYGGKDIGFAPYGAQWKTLRKIFVREMQSPWNLDALYVHRQVELAKRIEEIEGKVGTPIDVGDLAFRTVINMISRMFWGGTLDEHRAVQIGDEFREAVMRLMTIIGKPNVSDFFPVLARFDVQGIERDMKEVVSWMGEIFEFAIDRRIANAGKAKGGRDFMKILLDYEDEETGRSFSLEQIKALLMDVVVGGTGTTTTIIVWTMTELMVNPFALRRVQAELSEVVGLDNAVEESHVPRLTYLHAVVKETLRLHPAAPLLLPRSPIETCNVGGYAIPKGAKVFLNVWVMHIDPEYWVDPLAFHPERFLREGMISADYKGGCPFYMPFGAGRRICAGLALGERMLTYIIATFLHLFEWEPPHGRTVDLSERLGVVLEKLTPLVAVPRIRVHHSEKQEVGE</sequence>
<comment type="caution">
    <text evidence="1">The sequence shown here is derived from an EMBL/GenBank/DDBJ whole genome shotgun (WGS) entry which is preliminary data.</text>
</comment>
<gene>
    <name evidence="1" type="ORF">MLD38_015457</name>
</gene>
<name>A0ACB9RGS2_9MYRT</name>
<evidence type="ECO:0000313" key="2">
    <source>
        <dbReference type="Proteomes" id="UP001057402"/>
    </source>
</evidence>
<keyword evidence="2" id="KW-1185">Reference proteome</keyword>
<dbReference type="EMBL" id="CM042883">
    <property type="protein sequence ID" value="KAI4377900.1"/>
    <property type="molecule type" value="Genomic_DNA"/>
</dbReference>
<evidence type="ECO:0000313" key="1">
    <source>
        <dbReference type="EMBL" id="KAI4377900.1"/>
    </source>
</evidence>
<reference evidence="2" key="1">
    <citation type="journal article" date="2023" name="Front. Plant Sci.">
        <title>Chromosomal-level genome assembly of Melastoma candidum provides insights into trichome evolution.</title>
        <authorList>
            <person name="Zhong Y."/>
            <person name="Wu W."/>
            <person name="Sun C."/>
            <person name="Zou P."/>
            <person name="Liu Y."/>
            <person name="Dai S."/>
            <person name="Zhou R."/>
        </authorList>
    </citation>
    <scope>NUCLEOTIDE SEQUENCE [LARGE SCALE GENOMIC DNA]</scope>
</reference>
<proteinExistence type="predicted"/>
<protein>
    <submittedName>
        <fullName evidence="1">Uncharacterized protein</fullName>
    </submittedName>
</protein>